<sequence>MAHTHNPDMMALLRDQVARLERRSGRHADTIKLATGYDEIDDHLVGGLLRGAVHEFVGGQHDQGSCTRPARFAASILSRHPGRIVWLSASRFDLHAAGLQNAGLDAGRLICVEATPETIQGLCEDILRERGVLALVADLDAPLTLTASRRLQLAAEAGGVTGMLLHRLPKGGTLPASASFTRWQIGASPSVLLVQGSSGLPTLGAARWPFFLLAFRVFRRWHAVFCPSGSRTGARISTGAGIPTTPRRRGWCCMAMMAVVRW</sequence>
<evidence type="ECO:0000313" key="1">
    <source>
        <dbReference type="EMBL" id="GEN61551.1"/>
    </source>
</evidence>
<keyword evidence="2" id="KW-1185">Reference proteome</keyword>
<dbReference type="Proteomes" id="UP000321635">
    <property type="component" value="Unassembled WGS sequence"/>
</dbReference>
<dbReference type="SUPFAM" id="SSF52540">
    <property type="entry name" value="P-loop containing nucleoside triphosphate hydrolases"/>
    <property type="match status" value="1"/>
</dbReference>
<dbReference type="EMBL" id="BJYF01000044">
    <property type="protein sequence ID" value="GEN61551.1"/>
    <property type="molecule type" value="Genomic_DNA"/>
</dbReference>
<reference evidence="1 2" key="1">
    <citation type="submission" date="2019-07" db="EMBL/GenBank/DDBJ databases">
        <title>Whole genome shotgun sequence of Acetobacter nitrogenifigens NBRC 105050.</title>
        <authorList>
            <person name="Hosoyama A."/>
            <person name="Uohara A."/>
            <person name="Ohji S."/>
            <person name="Ichikawa N."/>
        </authorList>
    </citation>
    <scope>NUCLEOTIDE SEQUENCE [LARGE SCALE GENOMIC DNA]</scope>
    <source>
        <strain evidence="1 2">NBRC 105050</strain>
    </source>
</reference>
<dbReference type="Gene3D" id="3.40.50.300">
    <property type="entry name" value="P-loop containing nucleotide triphosphate hydrolases"/>
    <property type="match status" value="1"/>
</dbReference>
<proteinExistence type="predicted"/>
<dbReference type="InterPro" id="IPR027417">
    <property type="entry name" value="P-loop_NTPase"/>
</dbReference>
<name>A0A511XF78_9PROT</name>
<dbReference type="RefSeq" id="WP_246789531.1">
    <property type="nucleotide sequence ID" value="NZ_AUBI01000029.1"/>
</dbReference>
<gene>
    <name evidence="1" type="ORF">ANI02nite_34350</name>
</gene>
<protein>
    <recommendedName>
        <fullName evidence="3">Protein ImuA</fullName>
    </recommendedName>
</protein>
<evidence type="ECO:0000313" key="2">
    <source>
        <dbReference type="Proteomes" id="UP000321635"/>
    </source>
</evidence>
<accession>A0A511XF78</accession>
<dbReference type="STRING" id="1120919.GCA_000429165_03685"/>
<dbReference type="AlphaFoldDB" id="A0A511XF78"/>
<comment type="caution">
    <text evidence="1">The sequence shown here is derived from an EMBL/GenBank/DDBJ whole genome shotgun (WGS) entry which is preliminary data.</text>
</comment>
<evidence type="ECO:0008006" key="3">
    <source>
        <dbReference type="Google" id="ProtNLM"/>
    </source>
</evidence>
<organism evidence="1 2">
    <name type="scientific">Acetobacter nitrogenifigens DSM 23921 = NBRC 105050</name>
    <dbReference type="NCBI Taxonomy" id="1120919"/>
    <lineage>
        <taxon>Bacteria</taxon>
        <taxon>Pseudomonadati</taxon>
        <taxon>Pseudomonadota</taxon>
        <taxon>Alphaproteobacteria</taxon>
        <taxon>Acetobacterales</taxon>
        <taxon>Acetobacteraceae</taxon>
        <taxon>Acetobacter</taxon>
    </lineage>
</organism>